<dbReference type="FunFam" id="1.10.10.60:FF:000025">
    <property type="entry name" value="Mesoderm induction early response 1, transcriptional regulator"/>
    <property type="match status" value="1"/>
</dbReference>
<dbReference type="AlphaFoldDB" id="R7VGZ9"/>
<dbReference type="InterPro" id="IPR001005">
    <property type="entry name" value="SANT/Myb"/>
</dbReference>
<dbReference type="OrthoDB" id="5916873at2759"/>
<dbReference type="PANTHER" id="PTHR10865:SF28">
    <property type="entry name" value="ELM2 DOMAIN-CONTAINING PROTEIN"/>
    <property type="match status" value="1"/>
</dbReference>
<dbReference type="InterPro" id="IPR045787">
    <property type="entry name" value="MIER1/3_C"/>
</dbReference>
<dbReference type="PANTHER" id="PTHR10865">
    <property type="entry name" value="METASTASIS-ASSOCIATED PROTEIN AND MESODERM INDUCTION EARLY RESPONSE PROTEIN"/>
    <property type="match status" value="1"/>
</dbReference>
<dbReference type="GO" id="GO:0032991">
    <property type="term" value="C:protein-containing complex"/>
    <property type="evidence" value="ECO:0007669"/>
    <property type="project" value="UniProtKB-ARBA"/>
</dbReference>
<reference evidence="9 11" key="2">
    <citation type="journal article" date="2013" name="Nature">
        <title>Insights into bilaterian evolution from three spiralian genomes.</title>
        <authorList>
            <person name="Simakov O."/>
            <person name="Marletaz F."/>
            <person name="Cho S.J."/>
            <person name="Edsinger-Gonzales E."/>
            <person name="Havlak P."/>
            <person name="Hellsten U."/>
            <person name="Kuo D.H."/>
            <person name="Larsson T."/>
            <person name="Lv J."/>
            <person name="Arendt D."/>
            <person name="Savage R."/>
            <person name="Osoegawa K."/>
            <person name="de Jong P."/>
            <person name="Grimwood J."/>
            <person name="Chapman J.A."/>
            <person name="Shapiro H."/>
            <person name="Aerts A."/>
            <person name="Otillar R.P."/>
            <person name="Terry A.Y."/>
            <person name="Boore J.L."/>
            <person name="Grigoriev I.V."/>
            <person name="Lindberg D.R."/>
            <person name="Seaver E.C."/>
            <person name="Weisblat D.A."/>
            <person name="Putnam N.H."/>
            <person name="Rokhsar D.S."/>
        </authorList>
    </citation>
    <scope>NUCLEOTIDE SEQUENCE</scope>
    <source>
        <strain evidence="9 11">I ESC-2004</strain>
    </source>
</reference>
<dbReference type="SMART" id="SM01189">
    <property type="entry name" value="ELM2"/>
    <property type="match status" value="1"/>
</dbReference>
<feature type="region of interest" description="Disordered" evidence="6">
    <location>
        <begin position="1"/>
        <end position="104"/>
    </location>
</feature>
<evidence type="ECO:0000259" key="8">
    <source>
        <dbReference type="PROSITE" id="PS51293"/>
    </source>
</evidence>
<dbReference type="Gene3D" id="1.10.10.60">
    <property type="entry name" value="Homeodomain-like"/>
    <property type="match status" value="1"/>
</dbReference>
<dbReference type="SUPFAM" id="SSF46689">
    <property type="entry name" value="Homeodomain-like"/>
    <property type="match status" value="1"/>
</dbReference>
<keyword evidence="3" id="KW-0805">Transcription regulation</keyword>
<feature type="domain" description="ELM2" evidence="7">
    <location>
        <begin position="176"/>
        <end position="274"/>
    </location>
</feature>
<dbReference type="SMART" id="SM00717">
    <property type="entry name" value="SANT"/>
    <property type="match status" value="1"/>
</dbReference>
<keyword evidence="5" id="KW-0539">Nucleus</keyword>
<feature type="compositionally biased region" description="Polar residues" evidence="6">
    <location>
        <begin position="74"/>
        <end position="91"/>
    </location>
</feature>
<name>R7VGZ9_CAPTE</name>
<dbReference type="PROSITE" id="PS51293">
    <property type="entry name" value="SANT"/>
    <property type="match status" value="1"/>
</dbReference>
<reference evidence="11" key="1">
    <citation type="submission" date="2012-12" db="EMBL/GenBank/DDBJ databases">
        <authorList>
            <person name="Hellsten U."/>
            <person name="Grimwood J."/>
            <person name="Chapman J.A."/>
            <person name="Shapiro H."/>
            <person name="Aerts A."/>
            <person name="Otillar R.P."/>
            <person name="Terry A.Y."/>
            <person name="Boore J.L."/>
            <person name="Simakov O."/>
            <person name="Marletaz F."/>
            <person name="Cho S.-J."/>
            <person name="Edsinger-Gonzales E."/>
            <person name="Havlak P."/>
            <person name="Kuo D.-H."/>
            <person name="Larsson T."/>
            <person name="Lv J."/>
            <person name="Arendt D."/>
            <person name="Savage R."/>
            <person name="Osoegawa K."/>
            <person name="de Jong P."/>
            <person name="Lindberg D.R."/>
            <person name="Seaver E.C."/>
            <person name="Weisblat D.A."/>
            <person name="Putnam N.H."/>
            <person name="Grigoriev I.V."/>
            <person name="Rokhsar D.S."/>
        </authorList>
    </citation>
    <scope>NUCLEOTIDE SEQUENCE</scope>
    <source>
        <strain evidence="11">I ESC-2004</strain>
    </source>
</reference>
<keyword evidence="11" id="KW-1185">Reference proteome</keyword>
<dbReference type="Pfam" id="PF01448">
    <property type="entry name" value="ELM2"/>
    <property type="match status" value="1"/>
</dbReference>
<evidence type="ECO:0000313" key="10">
    <source>
        <dbReference type="EnsemblMetazoa" id="CapteP219441"/>
    </source>
</evidence>
<evidence type="ECO:0000256" key="1">
    <source>
        <dbReference type="ARBA" id="ARBA00004123"/>
    </source>
</evidence>
<dbReference type="EnsemblMetazoa" id="CapteT219441">
    <property type="protein sequence ID" value="CapteP219441"/>
    <property type="gene ID" value="CapteG219441"/>
</dbReference>
<dbReference type="GO" id="GO:0003714">
    <property type="term" value="F:transcription corepressor activity"/>
    <property type="evidence" value="ECO:0007669"/>
    <property type="project" value="TreeGrafter"/>
</dbReference>
<dbReference type="InterPro" id="IPR040138">
    <property type="entry name" value="MIER/MTA"/>
</dbReference>
<feature type="compositionally biased region" description="Basic and acidic residues" evidence="6">
    <location>
        <begin position="13"/>
        <end position="32"/>
    </location>
</feature>
<dbReference type="InterPro" id="IPR017884">
    <property type="entry name" value="SANT_dom"/>
</dbReference>
<evidence type="ECO:0000259" key="7">
    <source>
        <dbReference type="PROSITE" id="PS51156"/>
    </source>
</evidence>
<evidence type="ECO:0000313" key="9">
    <source>
        <dbReference type="EMBL" id="ELU18108.1"/>
    </source>
</evidence>
<dbReference type="PROSITE" id="PS51156">
    <property type="entry name" value="ELM2"/>
    <property type="match status" value="1"/>
</dbReference>
<dbReference type="InterPro" id="IPR009057">
    <property type="entry name" value="Homeodomain-like_sf"/>
</dbReference>
<sequence>MAEPTMAGDSSPDTDRDFDPSADMMVHDFDDEHTLDEEEALSGSDSCGSELDSLQKEGDMPMEQLLAMYRYGNPPSTDLNDSLPASETGETQDNRSSSEEEILSNQDLTLDKDEIAQTLLREHEDADQETTVKDLIDSVDMSSNTVRLLRSSSQPGSSDDDSEDIDYEPAKEDWKKTIQVGTAYQAVVPQGLSPYGDAPAYENDDRLLWDPLVLQDKEVEEYLNQVQQQNQLTAQGVQAIPTGTHIRDDEQALFLLLQCGHNSEEALRRRKMQPTSNTDPMSLWSEEECRNFESGLRHYGKDFFLVQQNKVRTRSVGELVQFYYLWKKTDRHDVFANKNRLEKKKYALHPGVTDYMDRFLDEQDSSAQLPRERSSSPSIHSLLYGDPKRQTPNELKPTSEDIAAALEMVQKVVNTDPQFAPLKIMERSSEALASAPSSVERPSLKRPASSEESDFSSPSKVRLKSGDAGKQWAQNFHNESTEEFRIKSL</sequence>
<dbReference type="GO" id="GO:0042826">
    <property type="term" value="F:histone deacetylase binding"/>
    <property type="evidence" value="ECO:0007669"/>
    <property type="project" value="TreeGrafter"/>
</dbReference>
<dbReference type="EMBL" id="AMQN01016493">
    <property type="status" value="NOT_ANNOTATED_CDS"/>
    <property type="molecule type" value="Genomic_DNA"/>
</dbReference>
<evidence type="ECO:0000256" key="3">
    <source>
        <dbReference type="ARBA" id="ARBA00023015"/>
    </source>
</evidence>
<dbReference type="InterPro" id="IPR000949">
    <property type="entry name" value="ELM2_dom"/>
</dbReference>
<dbReference type="GO" id="GO:0000122">
    <property type="term" value="P:negative regulation of transcription by RNA polymerase II"/>
    <property type="evidence" value="ECO:0007669"/>
    <property type="project" value="TreeGrafter"/>
</dbReference>
<dbReference type="Pfam" id="PF19426">
    <property type="entry name" value="MIER1_3_C"/>
    <property type="match status" value="1"/>
</dbReference>
<dbReference type="Proteomes" id="UP000014760">
    <property type="component" value="Unassembled WGS sequence"/>
</dbReference>
<comment type="subcellular location">
    <subcellularLocation>
        <location evidence="1">Nucleus</location>
    </subcellularLocation>
</comment>
<dbReference type="EMBL" id="KB292122">
    <property type="protein sequence ID" value="ELU18108.1"/>
    <property type="molecule type" value="Genomic_DNA"/>
</dbReference>
<dbReference type="HOGENOM" id="CLU_027202_4_0_1"/>
<organism evidence="9">
    <name type="scientific">Capitella teleta</name>
    <name type="common">Polychaete worm</name>
    <dbReference type="NCBI Taxonomy" id="283909"/>
    <lineage>
        <taxon>Eukaryota</taxon>
        <taxon>Metazoa</taxon>
        <taxon>Spiralia</taxon>
        <taxon>Lophotrochozoa</taxon>
        <taxon>Annelida</taxon>
        <taxon>Polychaeta</taxon>
        <taxon>Sedentaria</taxon>
        <taxon>Scolecida</taxon>
        <taxon>Capitellidae</taxon>
        <taxon>Capitella</taxon>
    </lineage>
</organism>
<evidence type="ECO:0000313" key="11">
    <source>
        <dbReference type="Proteomes" id="UP000014760"/>
    </source>
</evidence>
<feature type="region of interest" description="Disordered" evidence="6">
    <location>
        <begin position="363"/>
        <end position="395"/>
    </location>
</feature>
<keyword evidence="2" id="KW-0678">Repressor</keyword>
<evidence type="ECO:0000256" key="4">
    <source>
        <dbReference type="ARBA" id="ARBA00023163"/>
    </source>
</evidence>
<feature type="region of interest" description="Disordered" evidence="6">
    <location>
        <begin position="430"/>
        <end position="476"/>
    </location>
</feature>
<dbReference type="OMA" id="PRRCKYL"/>
<evidence type="ECO:0000256" key="6">
    <source>
        <dbReference type="SAM" id="MobiDB-lite"/>
    </source>
</evidence>
<keyword evidence="4" id="KW-0804">Transcription</keyword>
<dbReference type="GO" id="GO:0005654">
    <property type="term" value="C:nucleoplasm"/>
    <property type="evidence" value="ECO:0007669"/>
    <property type="project" value="TreeGrafter"/>
</dbReference>
<protein>
    <recommendedName>
        <fullName evidence="12">Mesoderm induction early response protein 1</fullName>
    </recommendedName>
</protein>
<evidence type="ECO:0000256" key="2">
    <source>
        <dbReference type="ARBA" id="ARBA00022491"/>
    </source>
</evidence>
<dbReference type="STRING" id="283909.R7VGZ9"/>
<accession>R7VGZ9</accession>
<gene>
    <name evidence="9" type="ORF">CAPTEDRAFT_219441</name>
</gene>
<feature type="domain" description="SANT" evidence="8">
    <location>
        <begin position="279"/>
        <end position="331"/>
    </location>
</feature>
<dbReference type="CDD" id="cd11661">
    <property type="entry name" value="SANT_MTA3_like"/>
    <property type="match status" value="1"/>
</dbReference>
<proteinExistence type="predicted"/>
<evidence type="ECO:0008006" key="12">
    <source>
        <dbReference type="Google" id="ProtNLM"/>
    </source>
</evidence>
<reference evidence="10" key="3">
    <citation type="submission" date="2015-06" db="UniProtKB">
        <authorList>
            <consortium name="EnsemblMetazoa"/>
        </authorList>
    </citation>
    <scope>IDENTIFICATION</scope>
</reference>
<dbReference type="FunCoup" id="R7VGZ9">
    <property type="interactions" value="959"/>
</dbReference>
<evidence type="ECO:0000256" key="5">
    <source>
        <dbReference type="ARBA" id="ARBA00023242"/>
    </source>
</evidence>